<comment type="similarity">
    <text evidence="7">Belongs to the ATX1 family.</text>
</comment>
<dbReference type="PANTHER" id="PTHR46365">
    <property type="entry name" value="COPPER TRANSPORT PROTEIN ATOX1"/>
    <property type="match status" value="1"/>
</dbReference>
<accession>A0A0B1NWX6</accession>
<evidence type="ECO:0000256" key="8">
    <source>
        <dbReference type="SAM" id="MobiDB-lite"/>
    </source>
</evidence>
<keyword evidence="11" id="KW-1185">Reference proteome</keyword>
<dbReference type="HOGENOM" id="CLU_134973_3_1_1"/>
<dbReference type="OMA" id="YEFDIAM"/>
<dbReference type="InterPro" id="IPR051881">
    <property type="entry name" value="Copper_transport_ATOX1-like"/>
</dbReference>
<evidence type="ECO:0000313" key="10">
    <source>
        <dbReference type="EMBL" id="KHJ30478.1"/>
    </source>
</evidence>
<dbReference type="GO" id="GO:0046872">
    <property type="term" value="F:metal ion binding"/>
    <property type="evidence" value="ECO:0007669"/>
    <property type="project" value="UniProtKB-KW"/>
</dbReference>
<dbReference type="GO" id="GO:0006825">
    <property type="term" value="P:copper ion transport"/>
    <property type="evidence" value="ECO:0007669"/>
    <property type="project" value="UniProtKB-KW"/>
</dbReference>
<proteinExistence type="inferred from homology"/>
<dbReference type="PANTHER" id="PTHR46365:SF1">
    <property type="entry name" value="COPPER TRANSPORT PROTEIN ATOX1"/>
    <property type="match status" value="1"/>
</dbReference>
<evidence type="ECO:0000313" key="11">
    <source>
        <dbReference type="Proteomes" id="UP000030854"/>
    </source>
</evidence>
<sequence length="93" mass="9999">MSTTQTQSHTYKFGVVMPCGGCSGAITRVLDKLEGLESFDVSLENQLATVITRDDTVSYETVLKTIHKTGKKITSGEADGKTMSIDVPTEPTT</sequence>
<dbReference type="AlphaFoldDB" id="A0A0B1NWX6"/>
<keyword evidence="1" id="KW-0813">Transport</keyword>
<feature type="domain" description="HMA" evidence="9">
    <location>
        <begin position="6"/>
        <end position="74"/>
    </location>
</feature>
<dbReference type="InterPro" id="IPR006121">
    <property type="entry name" value="HMA_dom"/>
</dbReference>
<dbReference type="STRING" id="52586.A0A0B1NWX6"/>
<comment type="caution">
    <text evidence="10">The sequence shown here is derived from an EMBL/GenBank/DDBJ whole genome shotgun (WGS) entry which is preliminary data.</text>
</comment>
<evidence type="ECO:0000256" key="6">
    <source>
        <dbReference type="ARBA" id="ARBA00023186"/>
    </source>
</evidence>
<dbReference type="CDD" id="cd00371">
    <property type="entry name" value="HMA"/>
    <property type="match status" value="1"/>
</dbReference>
<evidence type="ECO:0000256" key="5">
    <source>
        <dbReference type="ARBA" id="ARBA00023065"/>
    </source>
</evidence>
<dbReference type="InterPro" id="IPR036163">
    <property type="entry name" value="HMA_dom_sf"/>
</dbReference>
<protein>
    <submittedName>
        <fullName evidence="10">Putative cytosolic copper metallochaperone</fullName>
    </submittedName>
</protein>
<keyword evidence="4" id="KW-0186">Copper</keyword>
<keyword evidence="2" id="KW-0479">Metal-binding</keyword>
<reference evidence="10 11" key="1">
    <citation type="journal article" date="2014" name="BMC Genomics">
        <title>Adaptive genomic structural variation in the grape powdery mildew pathogen, Erysiphe necator.</title>
        <authorList>
            <person name="Jones L."/>
            <person name="Riaz S."/>
            <person name="Morales-Cruz A."/>
            <person name="Amrine K.C."/>
            <person name="McGuire B."/>
            <person name="Gubler W.D."/>
            <person name="Walker M.A."/>
            <person name="Cantu D."/>
        </authorList>
    </citation>
    <scope>NUCLEOTIDE SEQUENCE [LARGE SCALE GENOMIC DNA]</scope>
    <source>
        <strain evidence="11">c</strain>
    </source>
</reference>
<evidence type="ECO:0000256" key="3">
    <source>
        <dbReference type="ARBA" id="ARBA00022796"/>
    </source>
</evidence>
<evidence type="ECO:0000256" key="7">
    <source>
        <dbReference type="ARBA" id="ARBA00038171"/>
    </source>
</evidence>
<feature type="region of interest" description="Disordered" evidence="8">
    <location>
        <begin position="74"/>
        <end position="93"/>
    </location>
</feature>
<dbReference type="SUPFAM" id="SSF55008">
    <property type="entry name" value="HMA, heavy metal-associated domain"/>
    <property type="match status" value="1"/>
</dbReference>
<keyword evidence="6" id="KW-0143">Chaperone</keyword>
<evidence type="ECO:0000259" key="9">
    <source>
        <dbReference type="PROSITE" id="PS50846"/>
    </source>
</evidence>
<evidence type="ECO:0000256" key="1">
    <source>
        <dbReference type="ARBA" id="ARBA00022448"/>
    </source>
</evidence>
<evidence type="ECO:0000256" key="2">
    <source>
        <dbReference type="ARBA" id="ARBA00022723"/>
    </source>
</evidence>
<name>A0A0B1NWX6_UNCNE</name>
<dbReference type="GO" id="GO:0016531">
    <property type="term" value="F:copper chaperone activity"/>
    <property type="evidence" value="ECO:0007669"/>
    <property type="project" value="TreeGrafter"/>
</dbReference>
<keyword evidence="3" id="KW-0187">Copper transport</keyword>
<dbReference type="PROSITE" id="PS50846">
    <property type="entry name" value="HMA_2"/>
    <property type="match status" value="1"/>
</dbReference>
<dbReference type="Gene3D" id="3.30.70.100">
    <property type="match status" value="1"/>
</dbReference>
<dbReference type="Pfam" id="PF00403">
    <property type="entry name" value="HMA"/>
    <property type="match status" value="1"/>
</dbReference>
<dbReference type="OrthoDB" id="689350at2759"/>
<organism evidence="10 11">
    <name type="scientific">Uncinula necator</name>
    <name type="common">Grape powdery mildew</name>
    <dbReference type="NCBI Taxonomy" id="52586"/>
    <lineage>
        <taxon>Eukaryota</taxon>
        <taxon>Fungi</taxon>
        <taxon>Dikarya</taxon>
        <taxon>Ascomycota</taxon>
        <taxon>Pezizomycotina</taxon>
        <taxon>Leotiomycetes</taxon>
        <taxon>Erysiphales</taxon>
        <taxon>Erysiphaceae</taxon>
        <taxon>Erysiphe</taxon>
    </lineage>
</organism>
<keyword evidence="5" id="KW-0406">Ion transport</keyword>
<dbReference type="FunFam" id="3.30.70.100:FF:000008">
    <property type="entry name" value="Copper transport protein ATOX1"/>
    <property type="match status" value="1"/>
</dbReference>
<gene>
    <name evidence="10" type="ORF">EV44_g6432</name>
</gene>
<dbReference type="GO" id="GO:0005829">
    <property type="term" value="C:cytosol"/>
    <property type="evidence" value="ECO:0007669"/>
    <property type="project" value="TreeGrafter"/>
</dbReference>
<dbReference type="Proteomes" id="UP000030854">
    <property type="component" value="Unassembled WGS sequence"/>
</dbReference>
<evidence type="ECO:0000256" key="4">
    <source>
        <dbReference type="ARBA" id="ARBA00023008"/>
    </source>
</evidence>
<dbReference type="EMBL" id="JNVN01004162">
    <property type="protein sequence ID" value="KHJ30478.1"/>
    <property type="molecule type" value="Genomic_DNA"/>
</dbReference>